<dbReference type="GO" id="GO:0005811">
    <property type="term" value="C:lipid droplet"/>
    <property type="evidence" value="ECO:0007669"/>
    <property type="project" value="TreeGrafter"/>
</dbReference>
<dbReference type="Pfam" id="PF03435">
    <property type="entry name" value="Sacchrp_dh_NADP"/>
    <property type="match status" value="1"/>
</dbReference>
<dbReference type="GO" id="GO:0005739">
    <property type="term" value="C:mitochondrion"/>
    <property type="evidence" value="ECO:0007669"/>
    <property type="project" value="TreeGrafter"/>
</dbReference>
<dbReference type="OrthoDB" id="10268090at2759"/>
<sequence length="430" mass="48001">MANENRLDIIIFGATGYTGNYVVENLVKTIDKENGDLTWGVAGRNEKKTREVLDKVGNCIGKNLDGIPVSVADVADEDSILKMCKRGRIIINCVGPYSLYGEVVVKNCILAKCHHVDIAGEPYFLEGMQLKYHEKAAEAGVLIVGACGFDSIPAELGIVELQKNCSGEISWVETFAKMSAGKSGSVINHGTWDSAVQFVANLAKLKKIRRELYGKFFQKEFPNYRHKCSQRYLPYTPKEIGELTVPFWDTDKFVVKRTQVQKFNEHNQRPIQMSAYLVLGSWFRVFGMALVALIFGTFAVFGCGRKLLKKYPSVFTVGTVSLDGPTRKQVTEANFEMTLIGHGWKDKLNSATEEPHSRPQQLIVGRWRGPEAAYAATSEILIQAAITILKEKDNIRYKGGVITPGLAFEHTSLVERLRRHSVAFEIIKKS</sequence>
<reference evidence="4" key="1">
    <citation type="submission" date="2022-07" db="EMBL/GenBank/DDBJ databases">
        <authorList>
            <person name="Trinca V."/>
            <person name="Uliana J.V.C."/>
            <person name="Torres T.T."/>
            <person name="Ward R.J."/>
            <person name="Monesi N."/>
        </authorList>
    </citation>
    <scope>NUCLEOTIDE SEQUENCE</scope>
    <source>
        <strain evidence="4">HSMRA1968</strain>
        <tissue evidence="4">Whole embryos</tissue>
    </source>
</reference>
<gene>
    <name evidence="4" type="primary">Sccpdh</name>
    <name evidence="4" type="ORF">Bhyg_06637</name>
</gene>
<dbReference type="EMBL" id="WJQU01000002">
    <property type="protein sequence ID" value="KAJ6641697.1"/>
    <property type="molecule type" value="Genomic_DNA"/>
</dbReference>
<dbReference type="PANTHER" id="PTHR12286:SF5">
    <property type="entry name" value="SACCHAROPINE DEHYDROGENASE-LIKE OXIDOREDUCTASE"/>
    <property type="match status" value="1"/>
</dbReference>
<dbReference type="InterPro" id="IPR051276">
    <property type="entry name" value="Saccharopine_DH-like_oxidrdct"/>
</dbReference>
<keyword evidence="5" id="KW-1185">Reference proteome</keyword>
<organism evidence="4 5">
    <name type="scientific">Pseudolycoriella hygida</name>
    <dbReference type="NCBI Taxonomy" id="35572"/>
    <lineage>
        <taxon>Eukaryota</taxon>
        <taxon>Metazoa</taxon>
        <taxon>Ecdysozoa</taxon>
        <taxon>Arthropoda</taxon>
        <taxon>Hexapoda</taxon>
        <taxon>Insecta</taxon>
        <taxon>Pterygota</taxon>
        <taxon>Neoptera</taxon>
        <taxon>Endopterygota</taxon>
        <taxon>Diptera</taxon>
        <taxon>Nematocera</taxon>
        <taxon>Sciaroidea</taxon>
        <taxon>Sciaridae</taxon>
        <taxon>Pseudolycoriella</taxon>
    </lineage>
</organism>
<feature type="domain" description="Saccharopine dehydrogenase NADP binding" evidence="3">
    <location>
        <begin position="9"/>
        <end position="144"/>
    </location>
</feature>
<evidence type="ECO:0000256" key="1">
    <source>
        <dbReference type="ARBA" id="ARBA00038048"/>
    </source>
</evidence>
<comment type="similarity">
    <text evidence="1">Belongs to the saccharopine dehydrogenase family.</text>
</comment>
<dbReference type="FunFam" id="3.40.50.720:FF:000178">
    <property type="entry name" value="Saccharopine dehydrogenase-like oxidoreductase"/>
    <property type="match status" value="1"/>
</dbReference>
<dbReference type="Proteomes" id="UP001151699">
    <property type="component" value="Chromosome B"/>
</dbReference>
<name>A0A9Q0S166_9DIPT</name>
<dbReference type="PANTHER" id="PTHR12286">
    <property type="entry name" value="SACCHAROPINE DEHYDROGENASE-LIKE OXIDOREDUCTASE"/>
    <property type="match status" value="1"/>
</dbReference>
<dbReference type="GO" id="GO:0009247">
    <property type="term" value="P:glycolipid biosynthetic process"/>
    <property type="evidence" value="ECO:0007669"/>
    <property type="project" value="TreeGrafter"/>
</dbReference>
<keyword evidence="2" id="KW-1133">Transmembrane helix</keyword>
<evidence type="ECO:0000256" key="2">
    <source>
        <dbReference type="SAM" id="Phobius"/>
    </source>
</evidence>
<feature type="transmembrane region" description="Helical" evidence="2">
    <location>
        <begin position="275"/>
        <end position="301"/>
    </location>
</feature>
<dbReference type="GO" id="GO:0005886">
    <property type="term" value="C:plasma membrane"/>
    <property type="evidence" value="ECO:0007669"/>
    <property type="project" value="TreeGrafter"/>
</dbReference>
<proteinExistence type="inferred from homology"/>
<evidence type="ECO:0000313" key="4">
    <source>
        <dbReference type="EMBL" id="KAJ6641697.1"/>
    </source>
</evidence>
<dbReference type="AlphaFoldDB" id="A0A9Q0S166"/>
<evidence type="ECO:0000313" key="5">
    <source>
        <dbReference type="Proteomes" id="UP001151699"/>
    </source>
</evidence>
<dbReference type="InterPro" id="IPR036291">
    <property type="entry name" value="NAD(P)-bd_dom_sf"/>
</dbReference>
<keyword evidence="2" id="KW-0472">Membrane</keyword>
<protein>
    <submittedName>
        <fullName evidence="4">Saccharopine dehydrogenase-like oxidoreductase</fullName>
    </submittedName>
</protein>
<evidence type="ECO:0000259" key="3">
    <source>
        <dbReference type="Pfam" id="PF03435"/>
    </source>
</evidence>
<keyword evidence="2" id="KW-0812">Transmembrane</keyword>
<comment type="caution">
    <text evidence="4">The sequence shown here is derived from an EMBL/GenBank/DDBJ whole genome shotgun (WGS) entry which is preliminary data.</text>
</comment>
<dbReference type="InterPro" id="IPR005097">
    <property type="entry name" value="Sacchrp_dh_NADP-bd"/>
</dbReference>
<accession>A0A9Q0S166</accession>
<dbReference type="Gene3D" id="3.40.50.720">
    <property type="entry name" value="NAD(P)-binding Rossmann-like Domain"/>
    <property type="match status" value="1"/>
</dbReference>
<dbReference type="SUPFAM" id="SSF51735">
    <property type="entry name" value="NAD(P)-binding Rossmann-fold domains"/>
    <property type="match status" value="1"/>
</dbReference>